<accession>A0A819WJD5</accession>
<dbReference type="GO" id="GO:0016020">
    <property type="term" value="C:membrane"/>
    <property type="evidence" value="ECO:0007669"/>
    <property type="project" value="UniProtKB-SubCell"/>
</dbReference>
<dbReference type="PANTHER" id="PTHR43791:SF36">
    <property type="entry name" value="TRANSPORTER, PUTATIVE (AFU_ORTHOLOGUE AFUA_6G08340)-RELATED"/>
    <property type="match status" value="1"/>
</dbReference>
<dbReference type="InterPro" id="IPR011701">
    <property type="entry name" value="MFS"/>
</dbReference>
<feature type="transmembrane region" description="Helical" evidence="6">
    <location>
        <begin position="251"/>
        <end position="272"/>
    </location>
</feature>
<gene>
    <name evidence="7" type="ORF">FNK824_LOCUS32490</name>
</gene>
<comment type="caution">
    <text evidence="7">The sequence shown here is derived from an EMBL/GenBank/DDBJ whole genome shotgun (WGS) entry which is preliminary data.</text>
</comment>
<name>A0A819WJD5_9BILA</name>
<protein>
    <recommendedName>
        <fullName evidence="9">Major facilitator superfamily (MFS) profile domain-containing protein</fullName>
    </recommendedName>
</protein>
<evidence type="ECO:0000256" key="3">
    <source>
        <dbReference type="ARBA" id="ARBA00022692"/>
    </source>
</evidence>
<evidence type="ECO:0000256" key="5">
    <source>
        <dbReference type="ARBA" id="ARBA00023136"/>
    </source>
</evidence>
<dbReference type="EMBL" id="CAJOBE010011186">
    <property type="protein sequence ID" value="CAF4125296.1"/>
    <property type="molecule type" value="Genomic_DNA"/>
</dbReference>
<feature type="transmembrane region" description="Helical" evidence="6">
    <location>
        <begin position="20"/>
        <end position="40"/>
    </location>
</feature>
<dbReference type="GO" id="GO:0022857">
    <property type="term" value="F:transmembrane transporter activity"/>
    <property type="evidence" value="ECO:0007669"/>
    <property type="project" value="InterPro"/>
</dbReference>
<feature type="transmembrane region" description="Helical" evidence="6">
    <location>
        <begin position="134"/>
        <end position="154"/>
    </location>
</feature>
<dbReference type="PANTHER" id="PTHR43791">
    <property type="entry name" value="PERMEASE-RELATED"/>
    <property type="match status" value="1"/>
</dbReference>
<dbReference type="Gene3D" id="1.20.1250.20">
    <property type="entry name" value="MFS general substrate transporter like domains"/>
    <property type="match status" value="1"/>
</dbReference>
<feature type="transmembrane region" description="Helical" evidence="6">
    <location>
        <begin position="107"/>
        <end position="128"/>
    </location>
</feature>
<dbReference type="SUPFAM" id="SSF103473">
    <property type="entry name" value="MFS general substrate transporter"/>
    <property type="match status" value="2"/>
</dbReference>
<keyword evidence="4 6" id="KW-1133">Transmembrane helix</keyword>
<keyword evidence="5 6" id="KW-0472">Membrane</keyword>
<keyword evidence="3 6" id="KW-0812">Transmembrane</keyword>
<feature type="non-terminal residue" evidence="7">
    <location>
        <position position="1"/>
    </location>
</feature>
<comment type="subcellular location">
    <subcellularLocation>
        <location evidence="1">Membrane</location>
        <topology evidence="1">Multi-pass membrane protein</topology>
    </subcellularLocation>
</comment>
<feature type="transmembrane region" description="Helical" evidence="6">
    <location>
        <begin position="220"/>
        <end position="239"/>
    </location>
</feature>
<feature type="transmembrane region" description="Helical" evidence="6">
    <location>
        <begin position="72"/>
        <end position="95"/>
    </location>
</feature>
<feature type="transmembrane region" description="Helical" evidence="6">
    <location>
        <begin position="161"/>
        <end position="178"/>
    </location>
</feature>
<evidence type="ECO:0000256" key="2">
    <source>
        <dbReference type="ARBA" id="ARBA00022448"/>
    </source>
</evidence>
<dbReference type="Pfam" id="PF07690">
    <property type="entry name" value="MFS_1"/>
    <property type="match status" value="1"/>
</dbReference>
<reference evidence="7" key="1">
    <citation type="submission" date="2021-02" db="EMBL/GenBank/DDBJ databases">
        <authorList>
            <person name="Nowell W R."/>
        </authorList>
    </citation>
    <scope>NUCLEOTIDE SEQUENCE</scope>
</reference>
<feature type="transmembrane region" description="Helical" evidence="6">
    <location>
        <begin position="47"/>
        <end position="66"/>
    </location>
</feature>
<proteinExistence type="predicted"/>
<sequence length="299" mass="32468">YVKHTGLNDDLGVSVAEDNWAVSLVYLGYLIFAIPSTLLLRYVDTNIYFSVIMLAWGLINVSMGFIKTVPQLLALRFLLGMTIAGFFPGMITYLSQCYPVKQRTIRIAVFYAAGIISGAIGGILVSAQGQLMSIPPYVCACVFAIIGSFSATSFNEHGYHVAFFIIIAGVSFALMAILDTVSPVAVYVSGCFACAGKYSAYALLIAWLAKNLSGRIRRSLAVAFTVGLGQIGGAILPFIMNDKNEPNFRQIYITSAVVMAVIMFPTLLLRFISTNREKSTAINHTEVLEKANSVHDAQI</sequence>
<evidence type="ECO:0008006" key="9">
    <source>
        <dbReference type="Google" id="ProtNLM"/>
    </source>
</evidence>
<dbReference type="InterPro" id="IPR036259">
    <property type="entry name" value="MFS_trans_sf"/>
</dbReference>
<keyword evidence="2" id="KW-0813">Transport</keyword>
<evidence type="ECO:0000256" key="4">
    <source>
        <dbReference type="ARBA" id="ARBA00022989"/>
    </source>
</evidence>
<evidence type="ECO:0000313" key="7">
    <source>
        <dbReference type="EMBL" id="CAF4125296.1"/>
    </source>
</evidence>
<organism evidence="7 8">
    <name type="scientific">Rotaria sordida</name>
    <dbReference type="NCBI Taxonomy" id="392033"/>
    <lineage>
        <taxon>Eukaryota</taxon>
        <taxon>Metazoa</taxon>
        <taxon>Spiralia</taxon>
        <taxon>Gnathifera</taxon>
        <taxon>Rotifera</taxon>
        <taxon>Eurotatoria</taxon>
        <taxon>Bdelloidea</taxon>
        <taxon>Philodinida</taxon>
        <taxon>Philodinidae</taxon>
        <taxon>Rotaria</taxon>
    </lineage>
</organism>
<dbReference type="AlphaFoldDB" id="A0A819WJD5"/>
<evidence type="ECO:0000313" key="8">
    <source>
        <dbReference type="Proteomes" id="UP000663874"/>
    </source>
</evidence>
<feature type="transmembrane region" description="Helical" evidence="6">
    <location>
        <begin position="184"/>
        <end position="208"/>
    </location>
</feature>
<evidence type="ECO:0000256" key="6">
    <source>
        <dbReference type="SAM" id="Phobius"/>
    </source>
</evidence>
<evidence type="ECO:0000256" key="1">
    <source>
        <dbReference type="ARBA" id="ARBA00004141"/>
    </source>
</evidence>
<dbReference type="Proteomes" id="UP000663874">
    <property type="component" value="Unassembled WGS sequence"/>
</dbReference>